<protein>
    <recommendedName>
        <fullName evidence="4">Hydrophobin</fullName>
    </recommendedName>
</protein>
<proteinExistence type="predicted"/>
<dbReference type="EMBL" id="JAGPNK010000014">
    <property type="protein sequence ID" value="KAH7308956.1"/>
    <property type="molecule type" value="Genomic_DNA"/>
</dbReference>
<name>A0A8K0SIC9_9HYPO</name>
<reference evidence="2" key="1">
    <citation type="journal article" date="2021" name="Nat. Commun.">
        <title>Genetic determinants of endophytism in the Arabidopsis root mycobiome.</title>
        <authorList>
            <person name="Mesny F."/>
            <person name="Miyauchi S."/>
            <person name="Thiergart T."/>
            <person name="Pickel B."/>
            <person name="Atanasova L."/>
            <person name="Karlsson M."/>
            <person name="Huettel B."/>
            <person name="Barry K.W."/>
            <person name="Haridas S."/>
            <person name="Chen C."/>
            <person name="Bauer D."/>
            <person name="Andreopoulos W."/>
            <person name="Pangilinan J."/>
            <person name="LaButti K."/>
            <person name="Riley R."/>
            <person name="Lipzen A."/>
            <person name="Clum A."/>
            <person name="Drula E."/>
            <person name="Henrissat B."/>
            <person name="Kohler A."/>
            <person name="Grigoriev I.V."/>
            <person name="Martin F.M."/>
            <person name="Hacquard S."/>
        </authorList>
    </citation>
    <scope>NUCLEOTIDE SEQUENCE</scope>
    <source>
        <strain evidence="2">MPI-CAGE-CH-0235</strain>
    </source>
</reference>
<evidence type="ECO:0008006" key="4">
    <source>
        <dbReference type="Google" id="ProtNLM"/>
    </source>
</evidence>
<comment type="caution">
    <text evidence="2">The sequence shown here is derived from an EMBL/GenBank/DDBJ whole genome shotgun (WGS) entry which is preliminary data.</text>
</comment>
<evidence type="ECO:0000313" key="3">
    <source>
        <dbReference type="Proteomes" id="UP000813444"/>
    </source>
</evidence>
<feature type="signal peptide" evidence="1">
    <location>
        <begin position="1"/>
        <end position="18"/>
    </location>
</feature>
<keyword evidence="3" id="KW-1185">Reference proteome</keyword>
<keyword evidence="1" id="KW-0732">Signal</keyword>
<evidence type="ECO:0000256" key="1">
    <source>
        <dbReference type="SAM" id="SignalP"/>
    </source>
</evidence>
<feature type="chain" id="PRO_5035436519" description="Hydrophobin" evidence="1">
    <location>
        <begin position="19"/>
        <end position="119"/>
    </location>
</feature>
<organism evidence="2 3">
    <name type="scientific">Stachybotrys elegans</name>
    <dbReference type="NCBI Taxonomy" id="80388"/>
    <lineage>
        <taxon>Eukaryota</taxon>
        <taxon>Fungi</taxon>
        <taxon>Dikarya</taxon>
        <taxon>Ascomycota</taxon>
        <taxon>Pezizomycotina</taxon>
        <taxon>Sordariomycetes</taxon>
        <taxon>Hypocreomycetidae</taxon>
        <taxon>Hypocreales</taxon>
        <taxon>Stachybotryaceae</taxon>
        <taxon>Stachybotrys</taxon>
    </lineage>
</organism>
<gene>
    <name evidence="2" type="ORF">B0I35DRAFT_482705</name>
</gene>
<dbReference type="AlphaFoldDB" id="A0A8K0SIC9"/>
<accession>A0A8K0SIC9</accession>
<dbReference type="Proteomes" id="UP000813444">
    <property type="component" value="Unassembled WGS sequence"/>
</dbReference>
<evidence type="ECO:0000313" key="2">
    <source>
        <dbReference type="EMBL" id="KAH7308956.1"/>
    </source>
</evidence>
<sequence length="119" mass="12470">MQFTTITALALAVAGAIAAPEAEAGRYNRPSYTNNKNWHSGNNNNNDINKQTIYCGSESGAFCCSPEYESSWGSPSKYNCKSFVGSCNAITVCCANSAQDKSGAVQKCSGLGSVAVSYS</sequence>